<proteinExistence type="predicted"/>
<feature type="region of interest" description="Disordered" evidence="10">
    <location>
        <begin position="1"/>
        <end position="37"/>
    </location>
</feature>
<gene>
    <name evidence="12" type="ORF">B1B_19658</name>
</gene>
<keyword evidence="6" id="KW-0540">Nuclease</keyword>
<dbReference type="GO" id="GO:0004523">
    <property type="term" value="F:RNA-DNA hybrid ribonuclease activity"/>
    <property type="evidence" value="ECO:0007669"/>
    <property type="project" value="UniProtKB-EC"/>
</dbReference>
<dbReference type="PANTHER" id="PTHR10954:SF23">
    <property type="entry name" value="RIBONUCLEASE"/>
    <property type="match status" value="1"/>
</dbReference>
<evidence type="ECO:0000256" key="6">
    <source>
        <dbReference type="ARBA" id="ARBA00022722"/>
    </source>
</evidence>
<reference evidence="12" key="1">
    <citation type="submission" date="2013-08" db="EMBL/GenBank/DDBJ databases">
        <authorList>
            <person name="Mendez C."/>
            <person name="Richter M."/>
            <person name="Ferrer M."/>
            <person name="Sanchez J."/>
        </authorList>
    </citation>
    <scope>NUCLEOTIDE SEQUENCE</scope>
</reference>
<dbReference type="AlphaFoldDB" id="T0Y296"/>
<evidence type="ECO:0000256" key="4">
    <source>
        <dbReference type="ARBA" id="ARBA00012180"/>
    </source>
</evidence>
<dbReference type="GO" id="GO:0005737">
    <property type="term" value="C:cytoplasm"/>
    <property type="evidence" value="ECO:0007669"/>
    <property type="project" value="UniProtKB-SubCell"/>
</dbReference>
<name>T0Y296_9ZZZZ</name>
<feature type="non-terminal residue" evidence="12">
    <location>
        <position position="95"/>
    </location>
</feature>
<dbReference type="InterPro" id="IPR036397">
    <property type="entry name" value="RNaseH_sf"/>
</dbReference>
<evidence type="ECO:0000256" key="9">
    <source>
        <dbReference type="ARBA" id="ARBA00022801"/>
    </source>
</evidence>
<accession>T0Y296</accession>
<comment type="catalytic activity">
    <reaction evidence="1">
        <text>Endonucleolytic cleavage to 5'-phosphomonoester.</text>
        <dbReference type="EC" id="3.1.26.4"/>
    </reaction>
</comment>
<keyword evidence="7" id="KW-0479">Metal-binding</keyword>
<feature type="compositionally biased region" description="Polar residues" evidence="10">
    <location>
        <begin position="1"/>
        <end position="10"/>
    </location>
</feature>
<dbReference type="InterPro" id="IPR001352">
    <property type="entry name" value="RNase_HII/HIII"/>
</dbReference>
<keyword evidence="8" id="KW-0255">Endonuclease</keyword>
<organism evidence="12">
    <name type="scientific">mine drainage metagenome</name>
    <dbReference type="NCBI Taxonomy" id="410659"/>
    <lineage>
        <taxon>unclassified sequences</taxon>
        <taxon>metagenomes</taxon>
        <taxon>ecological metagenomes</taxon>
    </lineage>
</organism>
<evidence type="ECO:0000256" key="3">
    <source>
        <dbReference type="ARBA" id="ARBA00004496"/>
    </source>
</evidence>
<reference evidence="12" key="2">
    <citation type="journal article" date="2014" name="ISME J.">
        <title>Microbial stratification in low pH oxic and suboxic macroscopic growths along an acid mine drainage.</title>
        <authorList>
            <person name="Mendez-Garcia C."/>
            <person name="Mesa V."/>
            <person name="Sprenger R.R."/>
            <person name="Richter M."/>
            <person name="Diez M.S."/>
            <person name="Solano J."/>
            <person name="Bargiela R."/>
            <person name="Golyshina O.V."/>
            <person name="Manteca A."/>
            <person name="Ramos J.L."/>
            <person name="Gallego J.R."/>
            <person name="Llorente I."/>
            <person name="Martins Dos Santos V.A."/>
            <person name="Jensen O.N."/>
            <person name="Pelaez A.I."/>
            <person name="Sanchez J."/>
            <person name="Ferrer M."/>
        </authorList>
    </citation>
    <scope>NUCLEOTIDE SEQUENCE</scope>
</reference>
<evidence type="ECO:0000256" key="2">
    <source>
        <dbReference type="ARBA" id="ARBA00004065"/>
    </source>
</evidence>
<sequence length="95" mass="10149">MGTVSPSSAMVSRDPARLNQYGPFPREGSDGEPMVGGLDEAGRGSWIGPMVLGAFRLPREGLGRLVELGIRDSKLLTPGRRTLLASELARTGEIR</sequence>
<keyword evidence="9 12" id="KW-0378">Hydrolase</keyword>
<dbReference type="Gene3D" id="3.30.420.10">
    <property type="entry name" value="Ribonuclease H-like superfamily/Ribonuclease H"/>
    <property type="match status" value="1"/>
</dbReference>
<dbReference type="InterPro" id="IPR024567">
    <property type="entry name" value="RNase_HII/HIII_dom"/>
</dbReference>
<dbReference type="GO" id="GO:0003723">
    <property type="term" value="F:RNA binding"/>
    <property type="evidence" value="ECO:0007669"/>
    <property type="project" value="InterPro"/>
</dbReference>
<comment type="function">
    <text evidence="2">Endonuclease that specifically degrades the RNA of RNA-DNA hybrids.</text>
</comment>
<evidence type="ECO:0000259" key="11">
    <source>
        <dbReference type="PROSITE" id="PS51975"/>
    </source>
</evidence>
<dbReference type="Pfam" id="PF01351">
    <property type="entry name" value="RNase_HII"/>
    <property type="match status" value="1"/>
</dbReference>
<feature type="domain" description="RNase H type-2" evidence="11">
    <location>
        <begin position="33"/>
        <end position="95"/>
    </location>
</feature>
<evidence type="ECO:0000256" key="10">
    <source>
        <dbReference type="SAM" id="MobiDB-lite"/>
    </source>
</evidence>
<protein>
    <recommendedName>
        <fullName evidence="4">ribonuclease H</fullName>
        <ecNumber evidence="4">3.1.26.4</ecNumber>
    </recommendedName>
</protein>
<keyword evidence="5" id="KW-0963">Cytoplasm</keyword>
<evidence type="ECO:0000256" key="8">
    <source>
        <dbReference type="ARBA" id="ARBA00022759"/>
    </source>
</evidence>
<dbReference type="EC" id="3.1.26.4" evidence="4"/>
<evidence type="ECO:0000256" key="5">
    <source>
        <dbReference type="ARBA" id="ARBA00022490"/>
    </source>
</evidence>
<dbReference type="InterPro" id="IPR012337">
    <property type="entry name" value="RNaseH-like_sf"/>
</dbReference>
<dbReference type="GO" id="GO:0046872">
    <property type="term" value="F:metal ion binding"/>
    <property type="evidence" value="ECO:0007669"/>
    <property type="project" value="UniProtKB-KW"/>
</dbReference>
<evidence type="ECO:0000256" key="7">
    <source>
        <dbReference type="ARBA" id="ARBA00022723"/>
    </source>
</evidence>
<dbReference type="GO" id="GO:0043137">
    <property type="term" value="P:DNA replication, removal of RNA primer"/>
    <property type="evidence" value="ECO:0007669"/>
    <property type="project" value="TreeGrafter"/>
</dbReference>
<evidence type="ECO:0000313" key="12">
    <source>
        <dbReference type="EMBL" id="EQD26157.1"/>
    </source>
</evidence>
<dbReference type="GO" id="GO:0006298">
    <property type="term" value="P:mismatch repair"/>
    <property type="evidence" value="ECO:0007669"/>
    <property type="project" value="TreeGrafter"/>
</dbReference>
<evidence type="ECO:0000256" key="1">
    <source>
        <dbReference type="ARBA" id="ARBA00000077"/>
    </source>
</evidence>
<dbReference type="PROSITE" id="PS51975">
    <property type="entry name" value="RNASE_H_2"/>
    <property type="match status" value="1"/>
</dbReference>
<dbReference type="SUPFAM" id="SSF53098">
    <property type="entry name" value="Ribonuclease H-like"/>
    <property type="match status" value="1"/>
</dbReference>
<comment type="caution">
    <text evidence="12">The sequence shown here is derived from an EMBL/GenBank/DDBJ whole genome shotgun (WGS) entry which is preliminary data.</text>
</comment>
<dbReference type="EMBL" id="AUZY01013216">
    <property type="protein sequence ID" value="EQD26157.1"/>
    <property type="molecule type" value="Genomic_DNA"/>
</dbReference>
<dbReference type="PANTHER" id="PTHR10954">
    <property type="entry name" value="RIBONUCLEASE H2 SUBUNIT A"/>
    <property type="match status" value="1"/>
</dbReference>
<dbReference type="GO" id="GO:0032299">
    <property type="term" value="C:ribonuclease H2 complex"/>
    <property type="evidence" value="ECO:0007669"/>
    <property type="project" value="TreeGrafter"/>
</dbReference>
<comment type="subcellular location">
    <subcellularLocation>
        <location evidence="3">Cytoplasm</location>
    </subcellularLocation>
</comment>